<dbReference type="CDD" id="cd03399">
    <property type="entry name" value="SPFH_flotillin"/>
    <property type="match status" value="1"/>
</dbReference>
<dbReference type="SMART" id="SM00244">
    <property type="entry name" value="PHB"/>
    <property type="match status" value="1"/>
</dbReference>
<dbReference type="GO" id="GO:0005886">
    <property type="term" value="C:plasma membrane"/>
    <property type="evidence" value="ECO:0007669"/>
    <property type="project" value="UniProtKB-SubCell"/>
</dbReference>
<keyword evidence="5 7" id="KW-0472">Membrane</keyword>
<dbReference type="KEGG" id="emg:BBD33_14650"/>
<dbReference type="PANTHER" id="PTHR13806:SF31">
    <property type="entry name" value="FLOTILLIN-LIKE PROTEIN 1-RELATED"/>
    <property type="match status" value="1"/>
</dbReference>
<feature type="domain" description="Band 7" evidence="8">
    <location>
        <begin position="24"/>
        <end position="192"/>
    </location>
</feature>
<evidence type="ECO:0000256" key="4">
    <source>
        <dbReference type="ARBA" id="ARBA00022475"/>
    </source>
</evidence>
<dbReference type="Pfam" id="PF01145">
    <property type="entry name" value="Band_7"/>
    <property type="match status" value="1"/>
</dbReference>
<comment type="similarity">
    <text evidence="3">Belongs to the band 7/mec-2 family. Flotillin subfamily.</text>
</comment>
<dbReference type="SUPFAM" id="SSF117892">
    <property type="entry name" value="Band 7/SPFH domain"/>
    <property type="match status" value="1"/>
</dbReference>
<evidence type="ECO:0000313" key="9">
    <source>
        <dbReference type="EMBL" id="OOH96668.1"/>
    </source>
</evidence>
<dbReference type="eggNOG" id="COG2268">
    <property type="taxonomic scope" value="Bacteria"/>
</dbReference>
<dbReference type="Proteomes" id="UP000188947">
    <property type="component" value="Unassembled WGS sequence"/>
</dbReference>
<dbReference type="RefSeq" id="WP_016200316.1">
    <property type="nucleotide sequence ID" value="NZ_CP014338.1"/>
</dbReference>
<name>A0A1V3U209_ELIME</name>
<keyword evidence="7" id="KW-1133">Transmembrane helix</keyword>
<evidence type="ECO:0000256" key="1">
    <source>
        <dbReference type="ARBA" id="ARBA00004167"/>
    </source>
</evidence>
<evidence type="ECO:0000259" key="8">
    <source>
        <dbReference type="SMART" id="SM00244"/>
    </source>
</evidence>
<evidence type="ECO:0000256" key="6">
    <source>
        <dbReference type="SAM" id="MobiDB-lite"/>
    </source>
</evidence>
<feature type="transmembrane region" description="Helical" evidence="7">
    <location>
        <begin position="6"/>
        <end position="23"/>
    </location>
</feature>
<keyword evidence="4" id="KW-1003">Cell membrane</keyword>
<evidence type="ECO:0000313" key="10">
    <source>
        <dbReference type="Proteomes" id="UP000188947"/>
    </source>
</evidence>
<keyword evidence="10" id="KW-1185">Reference proteome</keyword>
<evidence type="ECO:0000256" key="3">
    <source>
        <dbReference type="ARBA" id="ARBA00007161"/>
    </source>
</evidence>
<dbReference type="AlphaFoldDB" id="A0A1V3U209"/>
<dbReference type="STRING" id="238.BBD35_16920"/>
<dbReference type="PANTHER" id="PTHR13806">
    <property type="entry name" value="FLOTILLIN-RELATED"/>
    <property type="match status" value="1"/>
</dbReference>
<evidence type="ECO:0000256" key="5">
    <source>
        <dbReference type="ARBA" id="ARBA00023136"/>
    </source>
</evidence>
<sequence>MPPEFILIIVAVIVLFITFIALISRYKRCPSDKILVIYGKTGGKSATCIHGGGAFIWPVIQDFAYLDLKPMSIEANLTNALSRQNIRVDVPCRFTIAISTEPDSMGNAAERLLGLGAEQIQELSKDILFGQLRLVIAMMTIEEINSDRDKLLENISNNVDTELKKIGLKLINVNITDIKDESGYIEALGKEAAAKAINEAKVSVAEQEKMGETGKADADRQKDVQIAEFNRDRDVKIAITNKDKEVSIAAADKDQAIGKAEAERDARISTSLANSLAIKGENEAKITIANSDAERREREAEALKLATAAEKVQAAKALEESYVAEQRAEAARAERERSTQNANIVVPAEIAKQKAIIEAEAQAEKIRLQAKGEADAIFAKMDAEAKGLYEILTKQAEGYDQVVKAAGGDTNSAFQLLILEKLPELVKTQVEAVKGIKIDKVTVWDGNGGNENGNTSTANFVSGMMKSVPPLNDLFNMAGLNLPSYLKGKPEEKEIVKIIEQKAQDKKNFDDMRDKPQDKKDEGQNPE</sequence>
<keyword evidence="7" id="KW-0812">Transmembrane</keyword>
<reference evidence="9 10" key="1">
    <citation type="submission" date="2016-11" db="EMBL/GenBank/DDBJ databases">
        <title>Genome sequence and comparative genomic analysis of clinical strain Elizabethkingia meningoseptica 61421 PRCM.</title>
        <authorList>
            <person name="Wang M."/>
            <person name="Hu S."/>
            <person name="Cao L."/>
            <person name="Jiang T."/>
            <person name="Zhou Y."/>
            <person name="Ming D."/>
        </authorList>
    </citation>
    <scope>NUCLEOTIDE SEQUENCE [LARGE SCALE GENOMIC DNA]</scope>
    <source>
        <strain evidence="9 10">61421 PRCM</strain>
    </source>
</reference>
<organism evidence="9 10">
    <name type="scientific">Elizabethkingia meningoseptica</name>
    <name type="common">Chryseobacterium meningosepticum</name>
    <dbReference type="NCBI Taxonomy" id="238"/>
    <lineage>
        <taxon>Bacteria</taxon>
        <taxon>Pseudomonadati</taxon>
        <taxon>Bacteroidota</taxon>
        <taxon>Flavobacteriia</taxon>
        <taxon>Flavobacteriales</taxon>
        <taxon>Weeksellaceae</taxon>
        <taxon>Elizabethkingia</taxon>
    </lineage>
</organism>
<dbReference type="GeneID" id="48545176"/>
<dbReference type="InterPro" id="IPR036013">
    <property type="entry name" value="Band_7/SPFH_dom_sf"/>
</dbReference>
<dbReference type="OrthoDB" id="9786220at2"/>
<accession>A0A1V3U209</accession>
<evidence type="ECO:0000256" key="2">
    <source>
        <dbReference type="ARBA" id="ARBA00004236"/>
    </source>
</evidence>
<dbReference type="InterPro" id="IPR001107">
    <property type="entry name" value="Band_7"/>
</dbReference>
<proteinExistence type="inferred from homology"/>
<gene>
    <name evidence="9" type="ORF">BMF97_05190</name>
</gene>
<dbReference type="EMBL" id="MPOG01000007">
    <property type="protein sequence ID" value="OOH96668.1"/>
    <property type="molecule type" value="Genomic_DNA"/>
</dbReference>
<dbReference type="Gene3D" id="3.30.479.30">
    <property type="entry name" value="Band 7 domain"/>
    <property type="match status" value="1"/>
</dbReference>
<comment type="caution">
    <text evidence="9">The sequence shown here is derived from an EMBL/GenBank/DDBJ whole genome shotgun (WGS) entry which is preliminary data.</text>
</comment>
<protein>
    <submittedName>
        <fullName evidence="9">Flotillin</fullName>
    </submittedName>
</protein>
<comment type="subcellular location">
    <subcellularLocation>
        <location evidence="2">Cell membrane</location>
    </subcellularLocation>
    <subcellularLocation>
        <location evidence="1">Membrane</location>
        <topology evidence="1">Single-pass membrane protein</topology>
    </subcellularLocation>
</comment>
<dbReference type="InterPro" id="IPR027705">
    <property type="entry name" value="Flotillin_fam"/>
</dbReference>
<evidence type="ECO:0000256" key="7">
    <source>
        <dbReference type="SAM" id="Phobius"/>
    </source>
</evidence>
<feature type="region of interest" description="Disordered" evidence="6">
    <location>
        <begin position="505"/>
        <end position="527"/>
    </location>
</feature>